<protein>
    <recommendedName>
        <fullName evidence="7">Chitin-binding type-2 domain-containing protein</fullName>
    </recommendedName>
</protein>
<feature type="chain" id="PRO_5042198465" description="Chitin-binding type-2 domain-containing protein" evidence="6">
    <location>
        <begin position="19"/>
        <end position="359"/>
    </location>
</feature>
<keyword evidence="2 6" id="KW-0732">Signal</keyword>
<evidence type="ECO:0000313" key="9">
    <source>
        <dbReference type="Proteomes" id="UP001200034"/>
    </source>
</evidence>
<feature type="domain" description="Chitin-binding type-2" evidence="7">
    <location>
        <begin position="300"/>
        <end position="359"/>
    </location>
</feature>
<sequence length="359" mass="39309">VRGVLVGLVLALVGAANAASMIDDFPYLTVSEMCELLPSNTKLLRPNTCNYWVRCPTYNNSLEEGSCATGLRYDKEHGKCDGNTNWTCPYADQANNTANTVVNRCANETDGTFLADASSSNCRGYILCKQRREVKSSCPNELLFNPISRSCVYSTQYTCPTGGIATKSPACLSLSNNTRLANEEHCHRYYVCVNDVLHERECGNQTAYDAVLGRCVPALNATCYSTAKLPPPESTFCLAAGKPRVGYFADEESCSHYYICGKGSNGKHDINPQHLQCSQGQFFDQEWLSCRDRLNVRCMLDRCADTSLSYVNVAGDCQSYARCSGGATVGSGRCPSNYYFDERSQGCTPVNHNYVACAA</sequence>
<dbReference type="PANTHER" id="PTHR23301:SF106">
    <property type="entry name" value="CHITIN-BINDING TYPE-2 DOMAIN-CONTAINING PROTEIN-RELATED"/>
    <property type="match status" value="1"/>
</dbReference>
<feature type="domain" description="Chitin-binding type-2" evidence="7">
    <location>
        <begin position="102"/>
        <end position="161"/>
    </location>
</feature>
<dbReference type="InterPro" id="IPR002557">
    <property type="entry name" value="Chitin-bd_dom"/>
</dbReference>
<feature type="domain" description="Chitin-binding type-2" evidence="7">
    <location>
        <begin position="168"/>
        <end position="225"/>
    </location>
</feature>
<keyword evidence="4" id="KW-1015">Disulfide bond</keyword>
<evidence type="ECO:0000256" key="1">
    <source>
        <dbReference type="ARBA" id="ARBA00022669"/>
    </source>
</evidence>
<evidence type="ECO:0000259" key="7">
    <source>
        <dbReference type="PROSITE" id="PS50940"/>
    </source>
</evidence>
<dbReference type="PANTHER" id="PTHR23301">
    <property type="entry name" value="CHITIN BINDING PERITROPHIN-A"/>
    <property type="match status" value="1"/>
</dbReference>
<dbReference type="InterPro" id="IPR036508">
    <property type="entry name" value="Chitin-bd_dom_sf"/>
</dbReference>
<dbReference type="EMBL" id="JAJJHW010002585">
    <property type="protein sequence ID" value="KAH8370037.1"/>
    <property type="molecule type" value="Genomic_DNA"/>
</dbReference>
<accession>A0AAD4JYN9</accession>
<proteinExistence type="predicted"/>
<evidence type="ECO:0000256" key="3">
    <source>
        <dbReference type="ARBA" id="ARBA00022737"/>
    </source>
</evidence>
<feature type="non-terminal residue" evidence="8">
    <location>
        <position position="1"/>
    </location>
</feature>
<dbReference type="Pfam" id="PF01607">
    <property type="entry name" value="CBM_14"/>
    <property type="match status" value="4"/>
</dbReference>
<dbReference type="AlphaFoldDB" id="A0AAD4JYN9"/>
<dbReference type="SMART" id="SM00494">
    <property type="entry name" value="ChtBD2"/>
    <property type="match status" value="5"/>
</dbReference>
<feature type="domain" description="Chitin-binding type-2" evidence="7">
    <location>
        <begin position="31"/>
        <end position="90"/>
    </location>
</feature>
<evidence type="ECO:0000256" key="4">
    <source>
        <dbReference type="ARBA" id="ARBA00023157"/>
    </source>
</evidence>
<keyword evidence="3" id="KW-0677">Repeat</keyword>
<dbReference type="InterPro" id="IPR051940">
    <property type="entry name" value="Chitin_bind-dev_reg"/>
</dbReference>
<name>A0AAD4JYN9_9MUSC</name>
<gene>
    <name evidence="8" type="ORF">KR093_001989</name>
</gene>
<evidence type="ECO:0000256" key="2">
    <source>
        <dbReference type="ARBA" id="ARBA00022729"/>
    </source>
</evidence>
<dbReference type="GO" id="GO:0005576">
    <property type="term" value="C:extracellular region"/>
    <property type="evidence" value="ECO:0007669"/>
    <property type="project" value="InterPro"/>
</dbReference>
<keyword evidence="9" id="KW-1185">Reference proteome</keyword>
<evidence type="ECO:0000256" key="6">
    <source>
        <dbReference type="SAM" id="SignalP"/>
    </source>
</evidence>
<feature type="signal peptide" evidence="6">
    <location>
        <begin position="1"/>
        <end position="18"/>
    </location>
</feature>
<comment type="caution">
    <text evidence="8">The sequence shown here is derived from an EMBL/GenBank/DDBJ whole genome shotgun (WGS) entry which is preliminary data.</text>
</comment>
<organism evidence="8 9">
    <name type="scientific">Drosophila rubida</name>
    <dbReference type="NCBI Taxonomy" id="30044"/>
    <lineage>
        <taxon>Eukaryota</taxon>
        <taxon>Metazoa</taxon>
        <taxon>Ecdysozoa</taxon>
        <taxon>Arthropoda</taxon>
        <taxon>Hexapoda</taxon>
        <taxon>Insecta</taxon>
        <taxon>Pterygota</taxon>
        <taxon>Neoptera</taxon>
        <taxon>Endopterygota</taxon>
        <taxon>Diptera</taxon>
        <taxon>Brachycera</taxon>
        <taxon>Muscomorpha</taxon>
        <taxon>Ephydroidea</taxon>
        <taxon>Drosophilidae</taxon>
        <taxon>Drosophila</taxon>
    </lineage>
</organism>
<dbReference type="Gene3D" id="2.170.140.10">
    <property type="entry name" value="Chitin binding domain"/>
    <property type="match status" value="3"/>
</dbReference>
<keyword evidence="5" id="KW-0325">Glycoprotein</keyword>
<dbReference type="PROSITE" id="PS50940">
    <property type="entry name" value="CHIT_BIND_II"/>
    <property type="match status" value="5"/>
</dbReference>
<keyword evidence="1" id="KW-0147">Chitin-binding</keyword>
<evidence type="ECO:0000256" key="5">
    <source>
        <dbReference type="ARBA" id="ARBA00023180"/>
    </source>
</evidence>
<feature type="domain" description="Chitin-binding type-2" evidence="7">
    <location>
        <begin position="234"/>
        <end position="298"/>
    </location>
</feature>
<dbReference type="SUPFAM" id="SSF57625">
    <property type="entry name" value="Invertebrate chitin-binding proteins"/>
    <property type="match status" value="5"/>
</dbReference>
<evidence type="ECO:0000313" key="8">
    <source>
        <dbReference type="EMBL" id="KAH8370037.1"/>
    </source>
</evidence>
<dbReference type="GO" id="GO:0008061">
    <property type="term" value="F:chitin binding"/>
    <property type="evidence" value="ECO:0007669"/>
    <property type="project" value="UniProtKB-KW"/>
</dbReference>
<dbReference type="Proteomes" id="UP001200034">
    <property type="component" value="Unassembled WGS sequence"/>
</dbReference>
<reference evidence="8" key="1">
    <citation type="journal article" date="2021" name="Mol. Ecol. Resour.">
        <title>Phylogenomic analyses of the genus Drosophila reveals genomic signals of climate adaptation.</title>
        <authorList>
            <person name="Li F."/>
            <person name="Rane R.V."/>
            <person name="Luria V."/>
            <person name="Xiong Z."/>
            <person name="Chen J."/>
            <person name="Li Z."/>
            <person name="Catullo R.A."/>
            <person name="Griffin P.C."/>
            <person name="Schiffer M."/>
            <person name="Pearce S."/>
            <person name="Lee S.F."/>
            <person name="McElroy K."/>
            <person name="Stocker A."/>
            <person name="Shirriffs J."/>
            <person name="Cockerell F."/>
            <person name="Coppin C."/>
            <person name="Sgro C.M."/>
            <person name="Karger A."/>
            <person name="Cain J.W."/>
            <person name="Weber J.A."/>
            <person name="Santpere G."/>
            <person name="Kirschner M.W."/>
            <person name="Hoffmann A.A."/>
            <person name="Oakeshott J.G."/>
            <person name="Zhang G."/>
        </authorList>
    </citation>
    <scope>NUCLEOTIDE SEQUENCE</scope>
    <source>
        <strain evidence="8">BGI-SZ-2011g</strain>
    </source>
</reference>